<dbReference type="GeneID" id="14907014"/>
<sequence>MTPQEIQNQSFEYKNIWFRNQCEQLRIPWTYGSDWIFISSNNVLFDSVVNIQYCDLRREIKIQFSNDIVQDAGGLLREWVHLCTRDIFDKKIEMFVKTDTQNLAYRINSNIEYIEYFIELFGLLGKIVGKSLFERIPIKACFDRTIINYILGKNNLISDIYYYDEKLYNSYIYLVNNTLKPDDYIGNFTIEKQINGKIQKFELIENGENIEINNENKLFFIEKQIQYLCVEFIKPFLESMCQEIYKVIPFEILSIFQSHELEMILNGITFINLDDWKNNTEYKGNYSSEHQVVKWFWQILSELNQQQLSRFLQFCTGCSQTPIEGFKKLESNRGDYQKFVIQQVEYDIKYPYPKSHTCFNRLELPMYQSLEDMRNNIQLILQSDFEGLFGME</sequence>
<name>G0QV48_ICHMU</name>
<keyword evidence="4" id="KW-0808">Transferase</keyword>
<dbReference type="STRING" id="857967.G0QV48"/>
<comment type="pathway">
    <text evidence="2">Protein modification; protein ubiquitination.</text>
</comment>
<organism evidence="8 9">
    <name type="scientific">Ichthyophthirius multifiliis</name>
    <name type="common">White spot disease agent</name>
    <name type="synonym">Ich</name>
    <dbReference type="NCBI Taxonomy" id="5932"/>
    <lineage>
        <taxon>Eukaryota</taxon>
        <taxon>Sar</taxon>
        <taxon>Alveolata</taxon>
        <taxon>Ciliophora</taxon>
        <taxon>Intramacronucleata</taxon>
        <taxon>Oligohymenophorea</taxon>
        <taxon>Hymenostomatida</taxon>
        <taxon>Ophryoglenina</taxon>
        <taxon>Ichthyophthirius</taxon>
    </lineage>
</organism>
<dbReference type="AlphaFoldDB" id="G0QV48"/>
<comment type="catalytic activity">
    <reaction evidence="1">
        <text>S-ubiquitinyl-[E2 ubiquitin-conjugating enzyme]-L-cysteine + [acceptor protein]-L-lysine = [E2 ubiquitin-conjugating enzyme]-L-cysteine + N(6)-ubiquitinyl-[acceptor protein]-L-lysine.</text>
        <dbReference type="EC" id="2.3.2.26"/>
    </reaction>
</comment>
<dbReference type="InterPro" id="IPR000569">
    <property type="entry name" value="HECT_dom"/>
</dbReference>
<dbReference type="Gene3D" id="3.30.2410.10">
    <property type="entry name" value="Hect, E3 ligase catalytic domain"/>
    <property type="match status" value="1"/>
</dbReference>
<dbReference type="GO" id="GO:0061630">
    <property type="term" value="F:ubiquitin protein ligase activity"/>
    <property type="evidence" value="ECO:0007669"/>
    <property type="project" value="UniProtKB-EC"/>
</dbReference>
<dbReference type="OrthoDB" id="8068875at2759"/>
<dbReference type="InterPro" id="IPR050409">
    <property type="entry name" value="E3_ubiq-protein_ligase"/>
</dbReference>
<dbReference type="Proteomes" id="UP000008983">
    <property type="component" value="Unassembled WGS sequence"/>
</dbReference>
<dbReference type="Gene3D" id="3.90.1750.10">
    <property type="entry name" value="Hect, E3 ligase catalytic domains"/>
    <property type="match status" value="1"/>
</dbReference>
<dbReference type="PANTHER" id="PTHR11254">
    <property type="entry name" value="HECT DOMAIN UBIQUITIN-PROTEIN LIGASE"/>
    <property type="match status" value="1"/>
</dbReference>
<evidence type="ECO:0000256" key="1">
    <source>
        <dbReference type="ARBA" id="ARBA00000885"/>
    </source>
</evidence>
<dbReference type="SMART" id="SM00119">
    <property type="entry name" value="HECTc"/>
    <property type="match status" value="1"/>
</dbReference>
<dbReference type="GO" id="GO:0006511">
    <property type="term" value="P:ubiquitin-dependent protein catabolic process"/>
    <property type="evidence" value="ECO:0007669"/>
    <property type="project" value="TreeGrafter"/>
</dbReference>
<dbReference type="eggNOG" id="KOG0939">
    <property type="taxonomic scope" value="Eukaryota"/>
</dbReference>
<gene>
    <name evidence="8" type="ORF">IMG5_121350</name>
</gene>
<proteinExistence type="predicted"/>
<feature type="active site" description="Glycyl thioester intermediate" evidence="6">
    <location>
        <position position="358"/>
    </location>
</feature>
<reference evidence="8 9" key="1">
    <citation type="submission" date="2011-07" db="EMBL/GenBank/DDBJ databases">
        <authorList>
            <person name="Coyne R."/>
            <person name="Brami D."/>
            <person name="Johnson J."/>
            <person name="Hostetler J."/>
            <person name="Hannick L."/>
            <person name="Clark T."/>
            <person name="Cassidy-Hanley D."/>
            <person name="Inman J."/>
        </authorList>
    </citation>
    <scope>NUCLEOTIDE SEQUENCE [LARGE SCALE GENOMIC DNA]</scope>
    <source>
        <strain evidence="8 9">G5</strain>
    </source>
</reference>
<evidence type="ECO:0000313" key="8">
    <source>
        <dbReference type="EMBL" id="EGR30889.1"/>
    </source>
</evidence>
<keyword evidence="9" id="KW-1185">Reference proteome</keyword>
<evidence type="ECO:0000259" key="7">
    <source>
        <dbReference type="PROSITE" id="PS50237"/>
    </source>
</evidence>
<dbReference type="SUPFAM" id="SSF56204">
    <property type="entry name" value="Hect, E3 ligase catalytic domain"/>
    <property type="match status" value="1"/>
</dbReference>
<dbReference type="Pfam" id="PF00632">
    <property type="entry name" value="HECT"/>
    <property type="match status" value="1"/>
</dbReference>
<dbReference type="InterPro" id="IPR035983">
    <property type="entry name" value="Hect_E3_ubiquitin_ligase"/>
</dbReference>
<evidence type="ECO:0000256" key="2">
    <source>
        <dbReference type="ARBA" id="ARBA00004906"/>
    </source>
</evidence>
<evidence type="ECO:0000256" key="5">
    <source>
        <dbReference type="ARBA" id="ARBA00022786"/>
    </source>
</evidence>
<evidence type="ECO:0000256" key="3">
    <source>
        <dbReference type="ARBA" id="ARBA00012485"/>
    </source>
</evidence>
<dbReference type="Gene3D" id="3.30.2160.10">
    <property type="entry name" value="Hect, E3 ligase catalytic domain"/>
    <property type="match status" value="1"/>
</dbReference>
<dbReference type="RefSeq" id="XP_004032476.1">
    <property type="nucleotide sequence ID" value="XM_004032428.1"/>
</dbReference>
<dbReference type="EC" id="2.3.2.26" evidence="3"/>
<evidence type="ECO:0000313" key="9">
    <source>
        <dbReference type="Proteomes" id="UP000008983"/>
    </source>
</evidence>
<dbReference type="EMBL" id="GL983932">
    <property type="protein sequence ID" value="EGR30889.1"/>
    <property type="molecule type" value="Genomic_DNA"/>
</dbReference>
<feature type="domain" description="HECT" evidence="7">
    <location>
        <begin position="52"/>
        <end position="392"/>
    </location>
</feature>
<evidence type="ECO:0000256" key="4">
    <source>
        <dbReference type="ARBA" id="ARBA00022679"/>
    </source>
</evidence>
<dbReference type="PANTHER" id="PTHR11254:SF440">
    <property type="entry name" value="E3 UBIQUITIN-PROTEIN LIGASE NEDD-4"/>
    <property type="match status" value="1"/>
</dbReference>
<dbReference type="GO" id="GO:0005737">
    <property type="term" value="C:cytoplasm"/>
    <property type="evidence" value="ECO:0007669"/>
    <property type="project" value="TreeGrafter"/>
</dbReference>
<dbReference type="OMA" id="NDWKDNT"/>
<dbReference type="InParanoid" id="G0QV48"/>
<accession>G0QV48</accession>
<evidence type="ECO:0000256" key="6">
    <source>
        <dbReference type="PROSITE-ProRule" id="PRU00104"/>
    </source>
</evidence>
<dbReference type="GO" id="GO:0016567">
    <property type="term" value="P:protein ubiquitination"/>
    <property type="evidence" value="ECO:0007669"/>
    <property type="project" value="TreeGrafter"/>
</dbReference>
<dbReference type="PROSITE" id="PS50237">
    <property type="entry name" value="HECT"/>
    <property type="match status" value="1"/>
</dbReference>
<protein>
    <recommendedName>
        <fullName evidence="3">HECT-type E3 ubiquitin transferase</fullName>
        <ecNumber evidence="3">2.3.2.26</ecNumber>
    </recommendedName>
</protein>
<keyword evidence="5 6" id="KW-0833">Ubl conjugation pathway</keyword>
<dbReference type="FunFam" id="3.30.2410.10:FF:000009">
    <property type="entry name" value="Probable E3 ubiquitin-protein ligase HECTD2"/>
    <property type="match status" value="1"/>
</dbReference>